<evidence type="ECO:0000256" key="8">
    <source>
        <dbReference type="RuleBase" id="RU003862"/>
    </source>
</evidence>
<keyword evidence="5 8" id="KW-0274">FAD</keyword>
<dbReference type="EMBL" id="CP003359">
    <property type="protein sequence ID" value="AGB41256.1"/>
    <property type="molecule type" value="Genomic_DNA"/>
</dbReference>
<dbReference type="PANTHER" id="PTHR45754:SF3">
    <property type="entry name" value="METHYLENETETRAHYDROFOLATE REDUCTASE (NADPH)"/>
    <property type="match status" value="1"/>
</dbReference>
<organism evidence="9 10">
    <name type="scientific">Halobacteroides halobius (strain ATCC 35273 / DSM 5150 / MD-1)</name>
    <dbReference type="NCBI Taxonomy" id="748449"/>
    <lineage>
        <taxon>Bacteria</taxon>
        <taxon>Bacillati</taxon>
        <taxon>Bacillota</taxon>
        <taxon>Clostridia</taxon>
        <taxon>Halanaerobiales</taxon>
        <taxon>Halobacteroidaceae</taxon>
        <taxon>Halobacteroides</taxon>
    </lineage>
</organism>
<dbReference type="AlphaFoldDB" id="L0K8A7"/>
<keyword evidence="4 8" id="KW-0285">Flavoprotein</keyword>
<keyword evidence="10" id="KW-1185">Reference proteome</keyword>
<dbReference type="OrthoDB" id="9803687at2"/>
<dbReference type="Proteomes" id="UP000010880">
    <property type="component" value="Chromosome"/>
</dbReference>
<gene>
    <name evidence="9" type="ordered locus">Halha_1311</name>
</gene>
<dbReference type="RefSeq" id="WP_015326978.1">
    <property type="nucleotide sequence ID" value="NC_019978.1"/>
</dbReference>
<dbReference type="Pfam" id="PF02219">
    <property type="entry name" value="MTHFR"/>
    <property type="match status" value="1"/>
</dbReference>
<evidence type="ECO:0000256" key="4">
    <source>
        <dbReference type="ARBA" id="ARBA00022630"/>
    </source>
</evidence>
<dbReference type="HOGENOM" id="CLU_057297_0_0_9"/>
<dbReference type="eggNOG" id="COG0685">
    <property type="taxonomic scope" value="Bacteria"/>
</dbReference>
<dbReference type="GO" id="GO:0106312">
    <property type="term" value="F:methylenetetrahydrofolate reductase (NADH) activity"/>
    <property type="evidence" value="ECO:0007669"/>
    <property type="project" value="UniProtKB-EC"/>
</dbReference>
<protein>
    <recommendedName>
        <fullName evidence="8">Methylenetetrahydrofolate reductase</fullName>
    </recommendedName>
</protein>
<evidence type="ECO:0000313" key="10">
    <source>
        <dbReference type="Proteomes" id="UP000010880"/>
    </source>
</evidence>
<dbReference type="PANTHER" id="PTHR45754">
    <property type="entry name" value="METHYLENETETRAHYDROFOLATE REDUCTASE"/>
    <property type="match status" value="1"/>
</dbReference>
<dbReference type="CDD" id="cd00537">
    <property type="entry name" value="MTHFR"/>
    <property type="match status" value="1"/>
</dbReference>
<dbReference type="PATRIC" id="fig|748449.3.peg.1268"/>
<dbReference type="InterPro" id="IPR003171">
    <property type="entry name" value="Mehydrof_redctse-like"/>
</dbReference>
<dbReference type="UniPathway" id="UPA00193"/>
<comment type="catalytic activity">
    <reaction evidence="7">
        <text>(6S)-5-methyl-5,6,7,8-tetrahydrofolate + NAD(+) = (6R)-5,10-methylene-5,6,7,8-tetrahydrofolate + NADH + H(+)</text>
        <dbReference type="Rhea" id="RHEA:19821"/>
        <dbReference type="ChEBI" id="CHEBI:15378"/>
        <dbReference type="ChEBI" id="CHEBI:15636"/>
        <dbReference type="ChEBI" id="CHEBI:18608"/>
        <dbReference type="ChEBI" id="CHEBI:57540"/>
        <dbReference type="ChEBI" id="CHEBI:57945"/>
        <dbReference type="EC" id="1.5.1.54"/>
    </reaction>
    <physiologicalReaction direction="right-to-left" evidence="7">
        <dbReference type="Rhea" id="RHEA:19823"/>
    </physiologicalReaction>
</comment>
<name>L0K8A7_HALHC</name>
<evidence type="ECO:0000313" key="9">
    <source>
        <dbReference type="EMBL" id="AGB41256.1"/>
    </source>
</evidence>
<comment type="cofactor">
    <cofactor evidence="1 8">
        <name>FAD</name>
        <dbReference type="ChEBI" id="CHEBI:57692"/>
    </cofactor>
</comment>
<keyword evidence="6 8" id="KW-0560">Oxidoreductase</keyword>
<evidence type="ECO:0000256" key="5">
    <source>
        <dbReference type="ARBA" id="ARBA00022827"/>
    </source>
</evidence>
<evidence type="ECO:0000256" key="7">
    <source>
        <dbReference type="ARBA" id="ARBA00048628"/>
    </source>
</evidence>
<accession>L0K8A7</accession>
<evidence type="ECO:0000256" key="2">
    <source>
        <dbReference type="ARBA" id="ARBA00004777"/>
    </source>
</evidence>
<evidence type="ECO:0000256" key="3">
    <source>
        <dbReference type="ARBA" id="ARBA00006743"/>
    </source>
</evidence>
<dbReference type="STRING" id="748449.Halha_1311"/>
<dbReference type="GO" id="GO:0005829">
    <property type="term" value="C:cytosol"/>
    <property type="evidence" value="ECO:0007669"/>
    <property type="project" value="TreeGrafter"/>
</dbReference>
<dbReference type="KEGG" id="hhl:Halha_1311"/>
<dbReference type="Gene3D" id="3.20.20.220">
    <property type="match status" value="1"/>
</dbReference>
<proteinExistence type="inferred from homology"/>
<dbReference type="GO" id="GO:0071949">
    <property type="term" value="F:FAD binding"/>
    <property type="evidence" value="ECO:0007669"/>
    <property type="project" value="TreeGrafter"/>
</dbReference>
<evidence type="ECO:0000256" key="6">
    <source>
        <dbReference type="ARBA" id="ARBA00023002"/>
    </source>
</evidence>
<dbReference type="GO" id="GO:0009086">
    <property type="term" value="P:methionine biosynthetic process"/>
    <property type="evidence" value="ECO:0007669"/>
    <property type="project" value="TreeGrafter"/>
</dbReference>
<evidence type="ECO:0000256" key="1">
    <source>
        <dbReference type="ARBA" id="ARBA00001974"/>
    </source>
</evidence>
<sequence length="286" mass="31057">MLLQDKLKTKDFIITAELTPPKGTDCQTMFQVAQDLKEKVDAVNVTDSPMAKMKMSSIMAGHFIQEETGLEVIPHVTCRDKNIIALQGELLGASKLGINNILAITGDDPTRGDHPQASPVFDTNSIGVIKTVQKLNQGFDTNDNQLTGTTDLTVATAGNLGADDLDEEIARLETKVTAGADFIQTQPAYDLDLLKKFLDKTNHLDVPILIGVLPLTSYKMAQYLDQNVPGVEIPTSILARMKGKKAAEGVKISSQFLKQVSDLINGIHIMSANRSDILLDVLNEVT</sequence>
<dbReference type="GO" id="GO:0035999">
    <property type="term" value="P:tetrahydrofolate interconversion"/>
    <property type="evidence" value="ECO:0007669"/>
    <property type="project" value="UniProtKB-UniPathway"/>
</dbReference>
<comment type="similarity">
    <text evidence="3 8">Belongs to the methylenetetrahydrofolate reductase family.</text>
</comment>
<comment type="pathway">
    <text evidence="2 8">One-carbon metabolism; tetrahydrofolate interconversion.</text>
</comment>
<reference evidence="10" key="1">
    <citation type="submission" date="2012-02" db="EMBL/GenBank/DDBJ databases">
        <title>The complete genome of Halobacteroides halobius DSM 5150.</title>
        <authorList>
            <person name="Lucas S."/>
            <person name="Copeland A."/>
            <person name="Lapidus A."/>
            <person name="Glavina del Rio T."/>
            <person name="Dalin E."/>
            <person name="Tice H."/>
            <person name="Bruce D."/>
            <person name="Goodwin L."/>
            <person name="Pitluck S."/>
            <person name="Peters L."/>
            <person name="Mikhailova N."/>
            <person name="Gu W."/>
            <person name="Kyrpides N."/>
            <person name="Mavromatis K."/>
            <person name="Ivanova N."/>
            <person name="Brettin T."/>
            <person name="Detter J.C."/>
            <person name="Han C."/>
            <person name="Larimer F."/>
            <person name="Land M."/>
            <person name="Hauser L."/>
            <person name="Markowitz V."/>
            <person name="Cheng J.-F."/>
            <person name="Hugenholtz P."/>
            <person name="Woyke T."/>
            <person name="Wu D."/>
            <person name="Tindall B."/>
            <person name="Pomrenke H."/>
            <person name="Brambilla E."/>
            <person name="Klenk H.-P."/>
            <person name="Eisen J.A."/>
        </authorList>
    </citation>
    <scope>NUCLEOTIDE SEQUENCE [LARGE SCALE GENOMIC DNA]</scope>
    <source>
        <strain evidence="10">ATCC 35273 / DSM 5150 / MD-1</strain>
    </source>
</reference>
<dbReference type="SUPFAM" id="SSF51730">
    <property type="entry name" value="FAD-linked oxidoreductase"/>
    <property type="match status" value="1"/>
</dbReference>
<dbReference type="InterPro" id="IPR029041">
    <property type="entry name" value="FAD-linked_oxidoreductase-like"/>
</dbReference>